<feature type="transmembrane region" description="Helical" evidence="1">
    <location>
        <begin position="100"/>
        <end position="121"/>
    </location>
</feature>
<organism evidence="2 3">
    <name type="scientific">Phlebiopsis gigantea (strain 11061_1 CR5-6)</name>
    <name type="common">White-rot fungus</name>
    <name type="synonym">Peniophora gigantea</name>
    <dbReference type="NCBI Taxonomy" id="745531"/>
    <lineage>
        <taxon>Eukaryota</taxon>
        <taxon>Fungi</taxon>
        <taxon>Dikarya</taxon>
        <taxon>Basidiomycota</taxon>
        <taxon>Agaricomycotina</taxon>
        <taxon>Agaricomycetes</taxon>
        <taxon>Polyporales</taxon>
        <taxon>Phanerochaetaceae</taxon>
        <taxon>Phlebiopsis</taxon>
    </lineage>
</organism>
<keyword evidence="1" id="KW-1133">Transmembrane helix</keyword>
<feature type="transmembrane region" description="Helical" evidence="1">
    <location>
        <begin position="133"/>
        <end position="154"/>
    </location>
</feature>
<keyword evidence="1" id="KW-0812">Transmembrane</keyword>
<proteinExistence type="predicted"/>
<feature type="transmembrane region" description="Helical" evidence="1">
    <location>
        <begin position="174"/>
        <end position="197"/>
    </location>
</feature>
<feature type="transmembrane region" description="Helical" evidence="1">
    <location>
        <begin position="49"/>
        <end position="70"/>
    </location>
</feature>
<protein>
    <submittedName>
        <fullName evidence="2">Uncharacterized protein</fullName>
    </submittedName>
</protein>
<accession>A0A0C3S4M6</accession>
<dbReference type="HOGENOM" id="CLU_044614_0_1_1"/>
<dbReference type="Proteomes" id="UP000053257">
    <property type="component" value="Unassembled WGS sequence"/>
</dbReference>
<evidence type="ECO:0000313" key="2">
    <source>
        <dbReference type="EMBL" id="KIP10746.1"/>
    </source>
</evidence>
<dbReference type="EMBL" id="KN840451">
    <property type="protein sequence ID" value="KIP10746.1"/>
    <property type="molecule type" value="Genomic_DNA"/>
</dbReference>
<evidence type="ECO:0000313" key="3">
    <source>
        <dbReference type="Proteomes" id="UP000053257"/>
    </source>
</evidence>
<keyword evidence="3" id="KW-1185">Reference proteome</keyword>
<sequence length="378" mass="41147">MSSQPDFSDTHTVILYQWGLLLCAMTYGAHIILSASSIRPLINRRNQCLLIYIILLFIVSTVGFGIQAWWTQVVFIENVGYPGGPNQFLLDNMHSAPNKAVTAIYIVLNMLSDGIILFRFYTLCGVILARNRLWALVFVVPSSIALIITAGTCFPQIAGLGVNLWTGISIGPGIAYMALSLSINTILTMLIIGRLLFLRRQISRTFGPASSEIYTSVVALLIESASLYTIVALMTVIACGVGSPMQHVLLPMLGQLQAIPPLLITSRLAAGRALNKEEYSKLSTRMSSPRSLTKKLSAALKSKTSVIFTESNKCRSFLKVDIDVPRDTGAPSTASTSGSTRSGLPSYLGSALPYLGNEKLPYELDCNLPEPEKAYQFV</sequence>
<feature type="transmembrane region" description="Helical" evidence="1">
    <location>
        <begin position="15"/>
        <end position="37"/>
    </location>
</feature>
<feature type="transmembrane region" description="Helical" evidence="1">
    <location>
        <begin position="217"/>
        <end position="238"/>
    </location>
</feature>
<dbReference type="OrthoDB" id="2641762at2759"/>
<reference evidence="2 3" key="1">
    <citation type="journal article" date="2014" name="PLoS Genet.">
        <title>Analysis of the Phlebiopsis gigantea genome, transcriptome and secretome provides insight into its pioneer colonization strategies of wood.</title>
        <authorList>
            <person name="Hori C."/>
            <person name="Ishida T."/>
            <person name="Igarashi K."/>
            <person name="Samejima M."/>
            <person name="Suzuki H."/>
            <person name="Master E."/>
            <person name="Ferreira P."/>
            <person name="Ruiz-Duenas F.J."/>
            <person name="Held B."/>
            <person name="Canessa P."/>
            <person name="Larrondo L.F."/>
            <person name="Schmoll M."/>
            <person name="Druzhinina I.S."/>
            <person name="Kubicek C.P."/>
            <person name="Gaskell J.A."/>
            <person name="Kersten P."/>
            <person name="St John F."/>
            <person name="Glasner J."/>
            <person name="Sabat G."/>
            <person name="Splinter BonDurant S."/>
            <person name="Syed K."/>
            <person name="Yadav J."/>
            <person name="Mgbeahuruike A.C."/>
            <person name="Kovalchuk A."/>
            <person name="Asiegbu F.O."/>
            <person name="Lackner G."/>
            <person name="Hoffmeister D."/>
            <person name="Rencoret J."/>
            <person name="Gutierrez A."/>
            <person name="Sun H."/>
            <person name="Lindquist E."/>
            <person name="Barry K."/>
            <person name="Riley R."/>
            <person name="Grigoriev I.V."/>
            <person name="Henrissat B."/>
            <person name="Kues U."/>
            <person name="Berka R.M."/>
            <person name="Martinez A.T."/>
            <person name="Covert S.F."/>
            <person name="Blanchette R.A."/>
            <person name="Cullen D."/>
        </authorList>
    </citation>
    <scope>NUCLEOTIDE SEQUENCE [LARGE SCALE GENOMIC DNA]</scope>
    <source>
        <strain evidence="2 3">11061_1 CR5-6</strain>
    </source>
</reference>
<evidence type="ECO:0000256" key="1">
    <source>
        <dbReference type="SAM" id="Phobius"/>
    </source>
</evidence>
<name>A0A0C3S4M6_PHLG1</name>
<gene>
    <name evidence="2" type="ORF">PHLGIDRAFT_125269</name>
</gene>
<dbReference type="AlphaFoldDB" id="A0A0C3S4M6"/>
<keyword evidence="1" id="KW-0472">Membrane</keyword>